<feature type="domain" description="Transcription factor MYC/MYB N-terminal" evidence="5">
    <location>
        <begin position="21"/>
        <end position="173"/>
    </location>
</feature>
<organism evidence="6 7">
    <name type="scientific">Kalanchoe fedtschenkoi</name>
    <name type="common">Lavender scallops</name>
    <name type="synonym">South American air plant</name>
    <dbReference type="NCBI Taxonomy" id="63787"/>
    <lineage>
        <taxon>Eukaryota</taxon>
        <taxon>Viridiplantae</taxon>
        <taxon>Streptophyta</taxon>
        <taxon>Embryophyta</taxon>
        <taxon>Tracheophyta</taxon>
        <taxon>Spermatophyta</taxon>
        <taxon>Magnoliopsida</taxon>
        <taxon>eudicotyledons</taxon>
        <taxon>Gunneridae</taxon>
        <taxon>Pentapetalae</taxon>
        <taxon>Saxifragales</taxon>
        <taxon>Crassulaceae</taxon>
        <taxon>Kalanchoe</taxon>
    </lineage>
</organism>
<feature type="compositionally biased region" description="Basic and acidic residues" evidence="4">
    <location>
        <begin position="57"/>
        <end position="71"/>
    </location>
</feature>
<keyword evidence="2" id="KW-0010">Activator</keyword>
<dbReference type="Proteomes" id="UP000594263">
    <property type="component" value="Unplaced"/>
</dbReference>
<reference evidence="6" key="1">
    <citation type="submission" date="2021-01" db="UniProtKB">
        <authorList>
            <consortium name="EnsemblPlants"/>
        </authorList>
    </citation>
    <scope>IDENTIFICATION</scope>
</reference>
<evidence type="ECO:0000313" key="6">
    <source>
        <dbReference type="EnsemblPlants" id="Kaladp0042s0335.1.v1.1"/>
    </source>
</evidence>
<keyword evidence="1" id="KW-0805">Transcription regulation</keyword>
<dbReference type="Pfam" id="PF14215">
    <property type="entry name" value="bHLH-MYC_N"/>
    <property type="match status" value="1"/>
</dbReference>
<evidence type="ECO:0000256" key="1">
    <source>
        <dbReference type="ARBA" id="ARBA00023015"/>
    </source>
</evidence>
<keyword evidence="3" id="KW-0804">Transcription</keyword>
<dbReference type="EnsemblPlants" id="Kaladp0042s0335.1.v1.1">
    <property type="protein sequence ID" value="Kaladp0042s0335.1.v1.1"/>
    <property type="gene ID" value="Kaladp0042s0335.v1.1"/>
</dbReference>
<evidence type="ECO:0000259" key="5">
    <source>
        <dbReference type="Pfam" id="PF14215"/>
    </source>
</evidence>
<keyword evidence="7" id="KW-1185">Reference proteome</keyword>
<accession>A0A7N0TRD5</accession>
<sequence>MAPDGDPQHELTSEFAVRQWIGSAVKSIQWSYGIFWSLSPSQPGVLKWGNGFYNGEMKSRSRSKSEAQQQRDDDEDTCSQRSEQLRELFKSLAASESNNTPPPAPAKKPPPAPAVISLEDLTQSEWFYLLCMSFIFNPGQELPGKAFAKGQPLWLCNAHLADNKVFGRSLLAKVRRYY</sequence>
<dbReference type="PANTHER" id="PTHR46266:SF3">
    <property type="entry name" value="TRANSCRIPTION FACTOR EGL1"/>
    <property type="match status" value="1"/>
</dbReference>
<evidence type="ECO:0000313" key="7">
    <source>
        <dbReference type="Proteomes" id="UP000594263"/>
    </source>
</evidence>
<protein>
    <recommendedName>
        <fullName evidence="5">Transcription factor MYC/MYB N-terminal domain-containing protein</fullName>
    </recommendedName>
</protein>
<dbReference type="AlphaFoldDB" id="A0A7N0TRD5"/>
<name>A0A7N0TRD5_KALFE</name>
<feature type="region of interest" description="Disordered" evidence="4">
    <location>
        <begin position="93"/>
        <end position="112"/>
    </location>
</feature>
<feature type="region of interest" description="Disordered" evidence="4">
    <location>
        <begin position="57"/>
        <end position="80"/>
    </location>
</feature>
<evidence type="ECO:0000256" key="4">
    <source>
        <dbReference type="SAM" id="MobiDB-lite"/>
    </source>
</evidence>
<proteinExistence type="predicted"/>
<evidence type="ECO:0000256" key="3">
    <source>
        <dbReference type="ARBA" id="ARBA00023163"/>
    </source>
</evidence>
<dbReference type="InterPro" id="IPR025610">
    <property type="entry name" value="MYC/MYB_N"/>
</dbReference>
<dbReference type="PANTHER" id="PTHR46266">
    <property type="entry name" value="TRANSCRIPTION FACTOR TT8"/>
    <property type="match status" value="1"/>
</dbReference>
<dbReference type="OMA" id="EMHEKRT"/>
<dbReference type="Gramene" id="Kaladp0042s0335.1.v1.1">
    <property type="protein sequence ID" value="Kaladp0042s0335.1.v1.1"/>
    <property type="gene ID" value="Kaladp0042s0335.v1.1"/>
</dbReference>
<evidence type="ECO:0000256" key="2">
    <source>
        <dbReference type="ARBA" id="ARBA00023159"/>
    </source>
</evidence>
<feature type="compositionally biased region" description="Pro residues" evidence="4">
    <location>
        <begin position="100"/>
        <end position="112"/>
    </location>
</feature>